<protein>
    <submittedName>
        <fullName evidence="1">Uncharacterized protein</fullName>
    </submittedName>
</protein>
<proteinExistence type="predicted"/>
<accession>A0ABX4DN87</accession>
<evidence type="ECO:0000313" key="1">
    <source>
        <dbReference type="EMBL" id="OXR28189.1"/>
    </source>
</evidence>
<gene>
    <name evidence="1" type="ORF">PSUM_29470</name>
</gene>
<sequence>MLPDSFVSVVLVSSRAGSLPQGIGGDQKTVGASLLAMAFCQTPQNTFFISKGAPHAHGQT</sequence>
<organism evidence="1 2">
    <name type="scientific">Pseudomonas umsongensis</name>
    <dbReference type="NCBI Taxonomy" id="198618"/>
    <lineage>
        <taxon>Bacteria</taxon>
        <taxon>Pseudomonadati</taxon>
        <taxon>Pseudomonadota</taxon>
        <taxon>Gammaproteobacteria</taxon>
        <taxon>Pseudomonadales</taxon>
        <taxon>Pseudomonadaceae</taxon>
        <taxon>Pseudomonas</taxon>
    </lineage>
</organism>
<dbReference type="EMBL" id="NIWU01000009">
    <property type="protein sequence ID" value="OXR28189.1"/>
    <property type="molecule type" value="Genomic_DNA"/>
</dbReference>
<dbReference type="Proteomes" id="UP000215455">
    <property type="component" value="Unassembled WGS sequence"/>
</dbReference>
<evidence type="ECO:0000313" key="2">
    <source>
        <dbReference type="Proteomes" id="UP000215455"/>
    </source>
</evidence>
<comment type="caution">
    <text evidence="1">The sequence shown here is derived from an EMBL/GenBank/DDBJ whole genome shotgun (WGS) entry which is preliminary data.</text>
</comment>
<reference evidence="1 2" key="1">
    <citation type="submission" date="2017-06" db="EMBL/GenBank/DDBJ databases">
        <authorList>
            <person name="Furmanczyk E.M."/>
        </authorList>
    </citation>
    <scope>NUCLEOTIDE SEQUENCE [LARGE SCALE GENOMIC DNA]</scope>
    <source>
        <strain evidence="1 2">DSM 16611</strain>
    </source>
</reference>
<keyword evidence="2" id="KW-1185">Reference proteome</keyword>
<name>A0ABX4DN87_9PSED</name>